<reference evidence="3 4" key="1">
    <citation type="submission" date="2023-09" db="EMBL/GenBank/DDBJ databases">
        <authorList>
            <person name="Rey-Velasco X."/>
        </authorList>
    </citation>
    <scope>NUCLEOTIDE SEQUENCE [LARGE SCALE GENOMIC DNA]</scope>
    <source>
        <strain evidence="3 4">P050</strain>
    </source>
</reference>
<feature type="compositionally biased region" description="Polar residues" evidence="1">
    <location>
        <begin position="556"/>
        <end position="565"/>
    </location>
</feature>
<gene>
    <name evidence="3" type="ORF">RM519_10225</name>
</gene>
<keyword evidence="2" id="KW-0812">Transmembrane</keyword>
<feature type="transmembrane region" description="Helical" evidence="2">
    <location>
        <begin position="23"/>
        <end position="44"/>
    </location>
</feature>
<feature type="compositionally biased region" description="Basic and acidic residues" evidence="1">
    <location>
        <begin position="566"/>
        <end position="581"/>
    </location>
</feature>
<keyword evidence="2" id="KW-1133">Transmembrane helix</keyword>
<feature type="region of interest" description="Disordered" evidence="1">
    <location>
        <begin position="700"/>
        <end position="764"/>
    </location>
</feature>
<feature type="compositionally biased region" description="Basic and acidic residues" evidence="1">
    <location>
        <begin position="712"/>
        <end position="748"/>
    </location>
</feature>
<comment type="caution">
    <text evidence="3">The sequence shown here is derived from an EMBL/GenBank/DDBJ whole genome shotgun (WGS) entry which is preliminary data.</text>
</comment>
<accession>A0ABU2Y603</accession>
<evidence type="ECO:0000313" key="3">
    <source>
        <dbReference type="EMBL" id="MDT0553621.1"/>
    </source>
</evidence>
<proteinExistence type="predicted"/>
<protein>
    <submittedName>
        <fullName evidence="3">DUF4175 family protein</fullName>
    </submittedName>
</protein>
<name>A0ABU2Y603_9FLAO</name>
<evidence type="ECO:0000313" key="4">
    <source>
        <dbReference type="Proteomes" id="UP001252186"/>
    </source>
</evidence>
<feature type="compositionally biased region" description="Basic and acidic residues" evidence="1">
    <location>
        <begin position="937"/>
        <end position="954"/>
    </location>
</feature>
<evidence type="ECO:0000256" key="1">
    <source>
        <dbReference type="SAM" id="MobiDB-lite"/>
    </source>
</evidence>
<dbReference type="InterPro" id="IPR012683">
    <property type="entry name" value="CHP02302_TM"/>
</dbReference>
<keyword evidence="4" id="KW-1185">Reference proteome</keyword>
<keyword evidence="2" id="KW-0472">Membrane</keyword>
<dbReference type="Proteomes" id="UP001252186">
    <property type="component" value="Unassembled WGS sequence"/>
</dbReference>
<dbReference type="EMBL" id="JAVRHV010000005">
    <property type="protein sequence ID" value="MDT0553621.1"/>
    <property type="molecule type" value="Genomic_DNA"/>
</dbReference>
<dbReference type="RefSeq" id="WP_311593709.1">
    <property type="nucleotide sequence ID" value="NZ_JAVRHV010000005.1"/>
</dbReference>
<feature type="region of interest" description="Disordered" evidence="1">
    <location>
        <begin position="937"/>
        <end position="970"/>
    </location>
</feature>
<feature type="region of interest" description="Disordered" evidence="1">
    <location>
        <begin position="657"/>
        <end position="684"/>
    </location>
</feature>
<feature type="compositionally biased region" description="Basic and acidic residues" evidence="1">
    <location>
        <begin position="657"/>
        <end position="667"/>
    </location>
</feature>
<feature type="transmembrane region" description="Helical" evidence="2">
    <location>
        <begin position="56"/>
        <end position="76"/>
    </location>
</feature>
<organism evidence="3 4">
    <name type="scientific">Urechidicola vernalis</name>
    <dbReference type="NCBI Taxonomy" id="3075600"/>
    <lineage>
        <taxon>Bacteria</taxon>
        <taxon>Pseudomonadati</taxon>
        <taxon>Bacteroidota</taxon>
        <taxon>Flavobacteriia</taxon>
        <taxon>Flavobacteriales</taxon>
        <taxon>Flavobacteriaceae</taxon>
        <taxon>Urechidicola</taxon>
    </lineage>
</organism>
<feature type="region of interest" description="Disordered" evidence="1">
    <location>
        <begin position="556"/>
        <end position="581"/>
    </location>
</feature>
<dbReference type="Pfam" id="PF13779">
    <property type="entry name" value="DUF4175"/>
    <property type="match status" value="1"/>
</dbReference>
<sequence>MSNFTHIQEKLQQFIRKYYLNELIKGSILFTSFGLIYFMCTLFIEHFLWLQPLARTVLFWLFILVEIGLLTNYIFVPLFKLFGLRKGLSLNEASQLIGTHFKEVDDKLLNVLQLKDESDQSELLLASIEQKSIELAPIPFKKAIDFSGNKAYIKYLIVPILIWGVIYLSGNINLFNESYDRVVHHQTAYEPPAPFSFHILNNNLDVIQGKSITLQIETKGNLIPEDVTIHFLDQKSFTKNNGFGMFEHTFSSVQKSLEFYIESNGVRSKSYVINTIPTPTITNFEMWLDYPSYTKKRDELVQNSGNANVPQGTSVTWRLKGTNTSKIQFKTDETKLFNKVSTDEFEFVKRIYNRLDYTISSSNEQLENYESLKYGIEVIKDEYPKIEVKSDIDSVRYGPVQFAGQLSDDYGLNSLELIYYDSQNPSNLLNHPIAIKQLTFEEFYYVFPEGIELREGVDYEMYFQVSDNDKVNGSKNSKSSVFRYYKKTESELEEQLLVEQNESIEDLEKSVQKSKETKDQMQQLQESLQHKSDMNWNDQKKLQNFMDRQQQYENMMQKQTEQIHQNLEEQPKSENKNLEERKEDIQNRLKEAQELAKQDALKEELQKLAEKLDKEELTEKLKQLTEKNRQNERSLERILELTKRFYVEQKANQIGEKLEELSEKQDALSEDDENSSEKQNELNSEFEELQNQLDDLDKENEKLQRPMSLPKTDQEEKGIDKEMSEAKEKLEDSESEPKEESEKLDQKKSAKRNQKSAAQKMKQMSEMMQKAMQSMQGESMDEDIEMLRAILENLVEFSFQQEDLMNGFAEINNAHPDFSNKLKKQYVLQEYFEHIDDSLYTLSMRQPKIGTQVFKDLGDAHYYLDESLVHFADNQFNVGLSDQQFVMTSTNNIAYLLSNMLNSMQNSSPSLGQGQGDSFSLPDIIQKQGEAIEKMEEGMKKGEKPGDQQGDDGKPQSGESGGKSGEGSREQMNGELYDIYKQQSELRQLLEDALGNKKGADGKGVGENALKQMEQLEQDLLEKGFTNEVLQKMMELKHELLKLEEAAYKQGQDTKRESNTNAGTFENRIIKQLKRDKLWFQENEILIRQTLPLQEGYKKRVQQYFKANDSIQ</sequence>
<evidence type="ECO:0000256" key="2">
    <source>
        <dbReference type="SAM" id="Phobius"/>
    </source>
</evidence>